<dbReference type="PANTHER" id="PTHR46077:SF1">
    <property type="entry name" value="TOP1 BINDING ARGININE_SERINE RICH PROTEIN, E3 UBIQUITIN LIGASE"/>
    <property type="match status" value="1"/>
</dbReference>
<evidence type="ECO:0000256" key="1">
    <source>
        <dbReference type="ARBA" id="ARBA00000900"/>
    </source>
</evidence>
<keyword evidence="6" id="KW-0479">Metal-binding</keyword>
<keyword evidence="3" id="KW-0808">Transferase</keyword>
<dbReference type="Gene3D" id="3.30.40.10">
    <property type="entry name" value="Zinc/RING finger domain, C3HC4 (zinc finger)"/>
    <property type="match status" value="1"/>
</dbReference>
<comment type="caution">
    <text evidence="9">The sequence shown here is derived from an EMBL/GenBank/DDBJ whole genome shotgun (WGS) entry which is preliminary data.</text>
</comment>
<feature type="region of interest" description="Disordered" evidence="7">
    <location>
        <begin position="309"/>
        <end position="357"/>
    </location>
</feature>
<dbReference type="STRING" id="158607.A0A2P5HNC3"/>
<dbReference type="AlphaFoldDB" id="A0A2P5HNC3"/>
<dbReference type="GO" id="GO:0061630">
    <property type="term" value="F:ubiquitin protein ligase activity"/>
    <property type="evidence" value="ECO:0007669"/>
    <property type="project" value="UniProtKB-EC"/>
</dbReference>
<keyword evidence="6" id="KW-0863">Zinc-finger</keyword>
<dbReference type="InterPro" id="IPR013083">
    <property type="entry name" value="Znf_RING/FYVE/PHD"/>
</dbReference>
<dbReference type="SUPFAM" id="SSF57850">
    <property type="entry name" value="RING/U-box"/>
    <property type="match status" value="1"/>
</dbReference>
<dbReference type="Pfam" id="PF13639">
    <property type="entry name" value="zf-RING_2"/>
    <property type="match status" value="1"/>
</dbReference>
<feature type="compositionally biased region" description="Polar residues" evidence="7">
    <location>
        <begin position="219"/>
        <end position="232"/>
    </location>
</feature>
<evidence type="ECO:0000256" key="7">
    <source>
        <dbReference type="SAM" id="MobiDB-lite"/>
    </source>
</evidence>
<evidence type="ECO:0000256" key="4">
    <source>
        <dbReference type="ARBA" id="ARBA00023015"/>
    </source>
</evidence>
<evidence type="ECO:0000313" key="10">
    <source>
        <dbReference type="Proteomes" id="UP000094444"/>
    </source>
</evidence>
<dbReference type="EC" id="2.3.2.27" evidence="2"/>
<protein>
    <recommendedName>
        <fullName evidence="2">RING-type E3 ubiquitin transferase</fullName>
        <ecNumber evidence="2">2.3.2.27</ecNumber>
    </recommendedName>
</protein>
<accession>A0A2P5HNC3</accession>
<gene>
    <name evidence="9" type="ORF">DHEL01_v209876</name>
</gene>
<dbReference type="InterPro" id="IPR001841">
    <property type="entry name" value="Znf_RING"/>
</dbReference>
<feature type="region of interest" description="Disordered" evidence="7">
    <location>
        <begin position="138"/>
        <end position="158"/>
    </location>
</feature>
<comment type="catalytic activity">
    <reaction evidence="1">
        <text>S-ubiquitinyl-[E2 ubiquitin-conjugating enzyme]-L-cysteine + [acceptor protein]-L-lysine = [E2 ubiquitin-conjugating enzyme]-L-cysteine + N(6)-ubiquitinyl-[acceptor protein]-L-lysine.</text>
        <dbReference type="EC" id="2.3.2.27"/>
    </reaction>
</comment>
<keyword evidence="6" id="KW-0862">Zinc</keyword>
<dbReference type="PANTHER" id="PTHR46077">
    <property type="entry name" value="E3 UBIQUITIN-PROTEIN LIGASE TOPORS"/>
    <property type="match status" value="1"/>
</dbReference>
<evidence type="ECO:0000256" key="6">
    <source>
        <dbReference type="PROSITE-ProRule" id="PRU00175"/>
    </source>
</evidence>
<dbReference type="PROSITE" id="PS50089">
    <property type="entry name" value="ZF_RING_2"/>
    <property type="match status" value="1"/>
</dbReference>
<proteinExistence type="predicted"/>
<dbReference type="GO" id="GO:0006513">
    <property type="term" value="P:protein monoubiquitination"/>
    <property type="evidence" value="ECO:0007669"/>
    <property type="project" value="TreeGrafter"/>
</dbReference>
<dbReference type="SMART" id="SM00184">
    <property type="entry name" value="RING"/>
    <property type="match status" value="1"/>
</dbReference>
<keyword evidence="5" id="KW-0804">Transcription</keyword>
<dbReference type="Proteomes" id="UP000094444">
    <property type="component" value="Unassembled WGS sequence"/>
</dbReference>
<organism evidence="9 10">
    <name type="scientific">Diaporthe helianthi</name>
    <dbReference type="NCBI Taxonomy" id="158607"/>
    <lineage>
        <taxon>Eukaryota</taxon>
        <taxon>Fungi</taxon>
        <taxon>Dikarya</taxon>
        <taxon>Ascomycota</taxon>
        <taxon>Pezizomycotina</taxon>
        <taxon>Sordariomycetes</taxon>
        <taxon>Sordariomycetidae</taxon>
        <taxon>Diaporthales</taxon>
        <taxon>Diaporthaceae</taxon>
        <taxon>Diaporthe</taxon>
    </lineage>
</organism>
<feature type="compositionally biased region" description="Basic and acidic residues" evidence="7">
    <location>
        <begin position="323"/>
        <end position="338"/>
    </location>
</feature>
<evidence type="ECO:0000256" key="5">
    <source>
        <dbReference type="ARBA" id="ARBA00023163"/>
    </source>
</evidence>
<feature type="region of interest" description="Disordered" evidence="7">
    <location>
        <begin position="219"/>
        <end position="238"/>
    </location>
</feature>
<dbReference type="GO" id="GO:0000209">
    <property type="term" value="P:protein polyubiquitination"/>
    <property type="evidence" value="ECO:0007669"/>
    <property type="project" value="TreeGrafter"/>
</dbReference>
<evidence type="ECO:0000259" key="8">
    <source>
        <dbReference type="PROSITE" id="PS50089"/>
    </source>
</evidence>
<dbReference type="EMBL" id="MAVT02001184">
    <property type="protein sequence ID" value="POS71735.1"/>
    <property type="molecule type" value="Genomic_DNA"/>
</dbReference>
<keyword evidence="10" id="KW-1185">Reference proteome</keyword>
<evidence type="ECO:0000256" key="2">
    <source>
        <dbReference type="ARBA" id="ARBA00012483"/>
    </source>
</evidence>
<dbReference type="InParanoid" id="A0A2P5HNC3"/>
<sequence>MADKGEEERDLQEKVLQATLTGLASQADPSEAVDASCCCVICLSDISEPSTAQPCGHRNFDFMCLASWMSLKTTCPLCKSEITEVHFDFNAQATTWKTYRVPHIGLERAPDQPAQAEPSQSNPSLSNVTSFLRRARNRRHFRDPRPPTPQSRSVPDALERRRQVHRKRLYSLHVGSNPTSGYRDVTPQMFSDQVDTQSRVRAWIRRELQVFEFLTDDSSTGVTGQAESTNSAVPEATRRRRQNNAEFVLEYILAILKTVDIQSDHTEELLKDFLGRDHTRLFLHELRNFLRSPYSVEAWDRHVQYGEPRPAPRSLEGRSGPGHRADQAPHRRLYDRYRPSGGPLQGGRWSPYRQQGS</sequence>
<evidence type="ECO:0000256" key="3">
    <source>
        <dbReference type="ARBA" id="ARBA00022679"/>
    </source>
</evidence>
<dbReference type="GO" id="GO:0008270">
    <property type="term" value="F:zinc ion binding"/>
    <property type="evidence" value="ECO:0007669"/>
    <property type="project" value="UniProtKB-KW"/>
</dbReference>
<evidence type="ECO:0000313" key="9">
    <source>
        <dbReference type="EMBL" id="POS71735.1"/>
    </source>
</evidence>
<dbReference type="OrthoDB" id="21204at2759"/>
<keyword evidence="4" id="KW-0805">Transcription regulation</keyword>
<name>A0A2P5HNC3_DIAHE</name>
<reference evidence="9" key="1">
    <citation type="submission" date="2017-09" db="EMBL/GenBank/DDBJ databases">
        <title>Polyketide synthases of a Diaporthe helianthi virulent isolate.</title>
        <authorList>
            <person name="Baroncelli R."/>
        </authorList>
    </citation>
    <scope>NUCLEOTIDE SEQUENCE [LARGE SCALE GENOMIC DNA]</scope>
    <source>
        <strain evidence="9">7/96</strain>
    </source>
</reference>
<feature type="domain" description="RING-type" evidence="8">
    <location>
        <begin position="39"/>
        <end position="79"/>
    </location>
</feature>